<dbReference type="EMBL" id="CM016553">
    <property type="protein sequence ID" value="TKW31502.1"/>
    <property type="molecule type" value="Genomic_DNA"/>
</dbReference>
<dbReference type="Proteomes" id="UP000298652">
    <property type="component" value="Chromosome 2"/>
</dbReference>
<accession>A0A4U6VQN4</accession>
<evidence type="ECO:0000313" key="1">
    <source>
        <dbReference type="EMBL" id="TKW31502.1"/>
    </source>
</evidence>
<organism evidence="1 2">
    <name type="scientific">Setaria viridis</name>
    <name type="common">Green bristlegrass</name>
    <name type="synonym">Setaria italica subsp. viridis</name>
    <dbReference type="NCBI Taxonomy" id="4556"/>
    <lineage>
        <taxon>Eukaryota</taxon>
        <taxon>Viridiplantae</taxon>
        <taxon>Streptophyta</taxon>
        <taxon>Embryophyta</taxon>
        <taxon>Tracheophyta</taxon>
        <taxon>Spermatophyta</taxon>
        <taxon>Magnoliopsida</taxon>
        <taxon>Liliopsida</taxon>
        <taxon>Poales</taxon>
        <taxon>Poaceae</taxon>
        <taxon>PACMAD clade</taxon>
        <taxon>Panicoideae</taxon>
        <taxon>Panicodae</taxon>
        <taxon>Paniceae</taxon>
        <taxon>Cenchrinae</taxon>
        <taxon>Setaria</taxon>
    </lineage>
</organism>
<gene>
    <name evidence="1" type="ORF">SEVIR_2G110250v2</name>
</gene>
<dbReference type="Gramene" id="TKW31502">
    <property type="protein sequence ID" value="TKW31502"/>
    <property type="gene ID" value="SEVIR_2G110250v2"/>
</dbReference>
<name>A0A4U6VQN4_SETVI</name>
<dbReference type="AlphaFoldDB" id="A0A4U6VQN4"/>
<proteinExistence type="predicted"/>
<protein>
    <submittedName>
        <fullName evidence="1">Uncharacterized protein</fullName>
    </submittedName>
</protein>
<evidence type="ECO:0000313" key="2">
    <source>
        <dbReference type="Proteomes" id="UP000298652"/>
    </source>
</evidence>
<reference evidence="1" key="1">
    <citation type="submission" date="2019-03" db="EMBL/GenBank/DDBJ databases">
        <title>WGS assembly of Setaria viridis.</title>
        <authorList>
            <person name="Huang P."/>
            <person name="Jenkins J."/>
            <person name="Grimwood J."/>
            <person name="Barry K."/>
            <person name="Healey A."/>
            <person name="Mamidi S."/>
            <person name="Sreedasyam A."/>
            <person name="Shu S."/>
            <person name="Feldman M."/>
            <person name="Wu J."/>
            <person name="Yu Y."/>
            <person name="Chen C."/>
            <person name="Johnson J."/>
            <person name="Rokhsar D."/>
            <person name="Baxter I."/>
            <person name="Schmutz J."/>
            <person name="Brutnell T."/>
            <person name="Kellogg E."/>
        </authorList>
    </citation>
    <scope>NUCLEOTIDE SEQUENCE [LARGE SCALE GENOMIC DNA]</scope>
</reference>
<keyword evidence="2" id="KW-1185">Reference proteome</keyword>
<sequence length="150" mass="16173">MQSAVKGCKVAPASRKDLTFGGRKLELYGGGLELGGEEFECGGSTEILSVRYSDVVIAACRSFNLIGVSSLIWTSTRLMSAIFVVSTRQHPARHHLSLHFLVSDAEMPVAEGSPWPSDLWTNSRFEREGASCTGVEGADAWSNCSACRCL</sequence>